<gene>
    <name evidence="1" type="ORF">M9Y10_038088</name>
</gene>
<proteinExistence type="predicted"/>
<evidence type="ECO:0000313" key="1">
    <source>
        <dbReference type="EMBL" id="KAK8887052.1"/>
    </source>
</evidence>
<protein>
    <submittedName>
        <fullName evidence="1">Uncharacterized protein</fullName>
    </submittedName>
</protein>
<evidence type="ECO:0000313" key="2">
    <source>
        <dbReference type="Proteomes" id="UP001470230"/>
    </source>
</evidence>
<dbReference type="EMBL" id="JAPFFF010000006">
    <property type="protein sequence ID" value="KAK8887052.1"/>
    <property type="molecule type" value="Genomic_DNA"/>
</dbReference>
<organism evidence="1 2">
    <name type="scientific">Tritrichomonas musculus</name>
    <dbReference type="NCBI Taxonomy" id="1915356"/>
    <lineage>
        <taxon>Eukaryota</taxon>
        <taxon>Metamonada</taxon>
        <taxon>Parabasalia</taxon>
        <taxon>Tritrichomonadida</taxon>
        <taxon>Tritrichomonadidae</taxon>
        <taxon>Tritrichomonas</taxon>
    </lineage>
</organism>
<keyword evidence="2" id="KW-1185">Reference proteome</keyword>
<comment type="caution">
    <text evidence="1">The sequence shown here is derived from an EMBL/GenBank/DDBJ whole genome shotgun (WGS) entry which is preliminary data.</text>
</comment>
<reference evidence="1 2" key="1">
    <citation type="submission" date="2024-04" db="EMBL/GenBank/DDBJ databases">
        <title>Tritrichomonas musculus Genome.</title>
        <authorList>
            <person name="Alves-Ferreira E."/>
            <person name="Grigg M."/>
            <person name="Lorenzi H."/>
            <person name="Galac M."/>
        </authorList>
    </citation>
    <scope>NUCLEOTIDE SEQUENCE [LARGE SCALE GENOMIC DNA]</scope>
    <source>
        <strain evidence="1 2">EAF2021</strain>
    </source>
</reference>
<dbReference type="Proteomes" id="UP001470230">
    <property type="component" value="Unassembled WGS sequence"/>
</dbReference>
<accession>A0ABR2K808</accession>
<name>A0ABR2K808_9EUKA</name>
<sequence length="129" mass="14868">MNEDYVNVDCPEVKEWFDDYQNHLSIEDSQSEYFDESQILEPFVELERSCSSIDQAMLEIESILRKTFQNVNKVASCTSNSQFYAKASLISANIISASNNKQDTGESFLSRFIGIVHSFSNWFFGFFDI</sequence>